<dbReference type="Pfam" id="PF23557">
    <property type="entry name" value="TPR_leprecan"/>
    <property type="match status" value="1"/>
</dbReference>
<dbReference type="GO" id="GO:0005506">
    <property type="term" value="F:iron ion binding"/>
    <property type="evidence" value="ECO:0007669"/>
    <property type="project" value="InterPro"/>
</dbReference>
<dbReference type="InterPro" id="IPR039575">
    <property type="entry name" value="P3H"/>
</dbReference>
<evidence type="ECO:0000256" key="8">
    <source>
        <dbReference type="ARBA" id="ARBA00022803"/>
    </source>
</evidence>
<keyword evidence="9" id="KW-0256">Endoplasmic reticulum</keyword>
<comment type="cofactor">
    <cofactor evidence="1">
        <name>L-ascorbate</name>
        <dbReference type="ChEBI" id="CHEBI:38290"/>
    </cofactor>
</comment>
<dbReference type="Proteomes" id="UP000752696">
    <property type="component" value="Unassembled WGS sequence"/>
</dbReference>
<evidence type="ECO:0000313" key="16">
    <source>
        <dbReference type="EMBL" id="CAD1473445.1"/>
    </source>
</evidence>
<evidence type="ECO:0000256" key="14">
    <source>
        <dbReference type="SAM" id="SignalP"/>
    </source>
</evidence>
<dbReference type="EMBL" id="CAJDYZ010006504">
    <property type="protein sequence ID" value="CAD1473445.1"/>
    <property type="molecule type" value="Genomic_DNA"/>
</dbReference>
<accession>A0A6V7H1Y5</accession>
<organism evidence="16 17">
    <name type="scientific">Heterotrigona itama</name>
    <dbReference type="NCBI Taxonomy" id="395501"/>
    <lineage>
        <taxon>Eukaryota</taxon>
        <taxon>Metazoa</taxon>
        <taxon>Ecdysozoa</taxon>
        <taxon>Arthropoda</taxon>
        <taxon>Hexapoda</taxon>
        <taxon>Insecta</taxon>
        <taxon>Pterygota</taxon>
        <taxon>Neoptera</taxon>
        <taxon>Endopterygota</taxon>
        <taxon>Hymenoptera</taxon>
        <taxon>Apocrita</taxon>
        <taxon>Aculeata</taxon>
        <taxon>Apoidea</taxon>
        <taxon>Anthophila</taxon>
        <taxon>Apidae</taxon>
        <taxon>Heterotrigona</taxon>
    </lineage>
</organism>
<keyword evidence="10" id="KW-0223">Dioxygenase</keyword>
<dbReference type="GO" id="GO:0019797">
    <property type="term" value="F:procollagen-proline 3-dioxygenase activity"/>
    <property type="evidence" value="ECO:0007669"/>
    <property type="project" value="UniProtKB-EC"/>
</dbReference>
<sequence>MTRLVILLFFCGVITGSNDTVSNTILDNVPLDFEEQNEEGTSTKNRTLNELYEDAAHAYLDEDWDRCIQDFNAVSHGYKAYKRMITNCRRKCRTKAAGSAPIFAVDIEDLHFYEKKVRETLCLLTCNQEYREIVGSKALKMLPRETEQKLLWNGIYEYLHICYYQKHRYQDAANALFTYSVEHPKDQVNLDLLKRYLTLPGVKHENVVNLELPAYVSVYFKGVSSYENEDFAEAAGLFEASLRLYLEAEEECRFYCEGPFDQGWHPEFTSSIANHFAYCLKCKRACSRTLNNVNGDYRRHMLRSHYDYLQYSYYKLGNLKAACAAVESFLLFDPVDKIMLQNKDYYSAKPKVREDYFSAREEAVNYIKRQEYELSLLYYISNEFSVIDEKFNKIRKRKQNKKTNNAEEEELGKKSDIETVHPPLGYSLFSHMKLSNNSSTIQVEGIKIYDIRVRNDIRLIAKEEDLGGKNRYVADDFLNSTECESLMQLATMVYFGQIKPEWLELLLEKTEQVRDHVERYFGVDRHLYFTYTHLVCRTALPDMPMDRDDLSHQVHADNCLLRNKDTCIRESPAYVWRDYSAILYLNDDFQGGEFFFAEDRFIRAMDNVVSPRCGRMVAFSAGKENLHGVRGVLRGKRCALALWFTQNEKYLEYERALASAILERVRQIGPLEGKDIEMPL</sequence>
<evidence type="ECO:0000256" key="3">
    <source>
        <dbReference type="ARBA" id="ARBA00006487"/>
    </source>
</evidence>
<dbReference type="Gene3D" id="2.60.120.620">
    <property type="entry name" value="q2cbj1_9rhob like domain"/>
    <property type="match status" value="1"/>
</dbReference>
<dbReference type="GO" id="GO:0032963">
    <property type="term" value="P:collagen metabolic process"/>
    <property type="evidence" value="ECO:0007669"/>
    <property type="project" value="InterPro"/>
</dbReference>
<evidence type="ECO:0000256" key="4">
    <source>
        <dbReference type="ARBA" id="ARBA00012262"/>
    </source>
</evidence>
<evidence type="ECO:0000259" key="15">
    <source>
        <dbReference type="PROSITE" id="PS51471"/>
    </source>
</evidence>
<evidence type="ECO:0000313" key="17">
    <source>
        <dbReference type="Proteomes" id="UP000752696"/>
    </source>
</evidence>
<feature type="chain" id="PRO_5027713284" description="procollagen-proline 3-dioxygenase" evidence="14">
    <location>
        <begin position="17"/>
        <end position="680"/>
    </location>
</feature>
<proteinExistence type="inferred from homology"/>
<evidence type="ECO:0000256" key="10">
    <source>
        <dbReference type="ARBA" id="ARBA00022964"/>
    </source>
</evidence>
<dbReference type="Gene3D" id="1.25.40.10">
    <property type="entry name" value="Tetratricopeptide repeat domain"/>
    <property type="match status" value="1"/>
</dbReference>
<dbReference type="GO" id="GO:0031418">
    <property type="term" value="F:L-ascorbic acid binding"/>
    <property type="evidence" value="ECO:0007669"/>
    <property type="project" value="InterPro"/>
</dbReference>
<keyword evidence="13" id="KW-0325">Glycoprotein</keyword>
<evidence type="ECO:0000256" key="13">
    <source>
        <dbReference type="ARBA" id="ARBA00023180"/>
    </source>
</evidence>
<feature type="non-terminal residue" evidence="16">
    <location>
        <position position="1"/>
    </location>
</feature>
<keyword evidence="17" id="KW-1185">Reference proteome</keyword>
<reference evidence="16" key="1">
    <citation type="submission" date="2020-07" db="EMBL/GenBank/DDBJ databases">
        <authorList>
            <person name="Nazaruddin N."/>
        </authorList>
    </citation>
    <scope>NUCLEOTIDE SEQUENCE</scope>
</reference>
<gene>
    <name evidence="16" type="ORF">MHI_LOCUS377645</name>
</gene>
<dbReference type="PANTHER" id="PTHR14049">
    <property type="entry name" value="LEPRECAN 1"/>
    <property type="match status" value="1"/>
</dbReference>
<comment type="caution">
    <text evidence="16">The sequence shown here is derived from an EMBL/GenBank/DDBJ whole genome shotgun (WGS) entry which is preliminary data.</text>
</comment>
<evidence type="ECO:0000256" key="11">
    <source>
        <dbReference type="ARBA" id="ARBA00023002"/>
    </source>
</evidence>
<protein>
    <recommendedName>
        <fullName evidence="4">procollagen-proline 3-dioxygenase</fullName>
        <ecNumber evidence="4">1.14.11.7</ecNumber>
    </recommendedName>
</protein>
<dbReference type="InterPro" id="IPR005123">
    <property type="entry name" value="Oxoglu/Fe-dep_dioxygenase_dom"/>
</dbReference>
<dbReference type="InterPro" id="IPR044862">
    <property type="entry name" value="Pro_4_hyd_alph_FE2OG_OXY"/>
</dbReference>
<keyword evidence="12" id="KW-0408">Iron</keyword>
<name>A0A6V7H1Y5_9HYME</name>
<comment type="cofactor">
    <cofactor evidence="2">
        <name>Fe cation</name>
        <dbReference type="ChEBI" id="CHEBI:24875"/>
    </cofactor>
</comment>
<dbReference type="PANTHER" id="PTHR14049:SF9">
    <property type="entry name" value="PROCOLLAGEN-PROLINE 3-DIOXYGENASE"/>
    <property type="match status" value="1"/>
</dbReference>
<dbReference type="EC" id="1.14.11.7" evidence="4"/>
<dbReference type="PROSITE" id="PS51471">
    <property type="entry name" value="FE2OG_OXY"/>
    <property type="match status" value="1"/>
</dbReference>
<keyword evidence="7" id="KW-0677">Repeat</keyword>
<evidence type="ECO:0000256" key="12">
    <source>
        <dbReference type="ARBA" id="ARBA00023004"/>
    </source>
</evidence>
<dbReference type="SMART" id="SM00702">
    <property type="entry name" value="P4Hc"/>
    <property type="match status" value="1"/>
</dbReference>
<dbReference type="Pfam" id="PF13640">
    <property type="entry name" value="2OG-FeII_Oxy_3"/>
    <property type="match status" value="1"/>
</dbReference>
<evidence type="ECO:0000256" key="6">
    <source>
        <dbReference type="ARBA" id="ARBA00022729"/>
    </source>
</evidence>
<keyword evidence="6 14" id="KW-0732">Signal</keyword>
<keyword evidence="5" id="KW-0479">Metal-binding</keyword>
<evidence type="ECO:0000256" key="5">
    <source>
        <dbReference type="ARBA" id="ARBA00022723"/>
    </source>
</evidence>
<dbReference type="InterPro" id="IPR056585">
    <property type="entry name" value="Leprecan_dom"/>
</dbReference>
<evidence type="ECO:0000256" key="1">
    <source>
        <dbReference type="ARBA" id="ARBA00001961"/>
    </source>
</evidence>
<comment type="similarity">
    <text evidence="3">Belongs to the leprecan family.</text>
</comment>
<feature type="signal peptide" evidence="14">
    <location>
        <begin position="1"/>
        <end position="16"/>
    </location>
</feature>
<feature type="domain" description="Fe2OG dioxygenase" evidence="15">
    <location>
        <begin position="532"/>
        <end position="646"/>
    </location>
</feature>
<dbReference type="InterPro" id="IPR006620">
    <property type="entry name" value="Pro_4_hyd_alph"/>
</dbReference>
<evidence type="ECO:0000256" key="2">
    <source>
        <dbReference type="ARBA" id="ARBA00001962"/>
    </source>
</evidence>
<keyword evidence="8" id="KW-0802">TPR repeat</keyword>
<dbReference type="AlphaFoldDB" id="A0A6V7H1Y5"/>
<dbReference type="InterPro" id="IPR011990">
    <property type="entry name" value="TPR-like_helical_dom_sf"/>
</dbReference>
<evidence type="ECO:0000256" key="7">
    <source>
        <dbReference type="ARBA" id="ARBA00022737"/>
    </source>
</evidence>
<evidence type="ECO:0000256" key="9">
    <source>
        <dbReference type="ARBA" id="ARBA00022824"/>
    </source>
</evidence>
<keyword evidence="11" id="KW-0560">Oxidoreductase</keyword>
<dbReference type="OrthoDB" id="8517835at2759"/>